<reference evidence="4 5" key="1">
    <citation type="submission" date="2013-11" db="EMBL/GenBank/DDBJ databases">
        <title>Draft genome of the bovine lungworm Dictyocaulus viviparus.</title>
        <authorList>
            <person name="Mitreva M."/>
        </authorList>
    </citation>
    <scope>NUCLEOTIDE SEQUENCE [LARGE SCALE GENOMIC DNA]</scope>
    <source>
        <strain evidence="4 5">HannoverDv2000</strain>
    </source>
</reference>
<evidence type="ECO:0000256" key="3">
    <source>
        <dbReference type="ARBA" id="ARBA00023136"/>
    </source>
</evidence>
<gene>
    <name evidence="4" type="ORF">DICVIV_14299</name>
</gene>
<dbReference type="GO" id="GO:0016020">
    <property type="term" value="C:membrane"/>
    <property type="evidence" value="ECO:0007669"/>
    <property type="project" value="InterPro"/>
</dbReference>
<sequence>MLLHPGNSLIKFRRLTTDDKVAMNVTTIDKFLDLIRNFVPENIIRTTFQQQQTVYVTVNTSSDQTSTAKTEYTDGMNMLGELLSSRKLIISSYEKHPFNVIKESLIRHIVSTSIHNEGQFYFFIFKVFLIIDFEKLKESSRLK</sequence>
<accession>A0A0D8X5K5</accession>
<evidence type="ECO:0000256" key="2">
    <source>
        <dbReference type="ARBA" id="ARBA00022989"/>
    </source>
</evidence>
<dbReference type="AlphaFoldDB" id="A0A0D8X5K5"/>
<dbReference type="GO" id="GO:0015293">
    <property type="term" value="F:symporter activity"/>
    <property type="evidence" value="ECO:0007669"/>
    <property type="project" value="InterPro"/>
</dbReference>
<keyword evidence="1" id="KW-0812">Transmembrane</keyword>
<dbReference type="InterPro" id="IPR036458">
    <property type="entry name" value="Na:dicarbo_symporter_sf"/>
</dbReference>
<reference evidence="5" key="2">
    <citation type="journal article" date="2016" name="Sci. Rep.">
        <title>Dictyocaulus viviparus genome, variome and transcriptome elucidate lungworm biology and support future intervention.</title>
        <authorList>
            <person name="McNulty S.N."/>
            <person name="Strube C."/>
            <person name="Rosa B.A."/>
            <person name="Martin J.C."/>
            <person name="Tyagi R."/>
            <person name="Choi Y.J."/>
            <person name="Wang Q."/>
            <person name="Hallsworth Pepin K."/>
            <person name="Zhang X."/>
            <person name="Ozersky P."/>
            <person name="Wilson R.K."/>
            <person name="Sternberg P.W."/>
            <person name="Gasser R.B."/>
            <person name="Mitreva M."/>
        </authorList>
    </citation>
    <scope>NUCLEOTIDE SEQUENCE [LARGE SCALE GENOMIC DNA]</scope>
    <source>
        <strain evidence="5">HannoverDv2000</strain>
    </source>
</reference>
<name>A0A0D8X5K5_DICVI</name>
<keyword evidence="5" id="KW-1185">Reference proteome</keyword>
<dbReference type="EMBL" id="KN720300">
    <property type="protein sequence ID" value="KJH39810.1"/>
    <property type="molecule type" value="Genomic_DNA"/>
</dbReference>
<evidence type="ECO:0000313" key="5">
    <source>
        <dbReference type="Proteomes" id="UP000053766"/>
    </source>
</evidence>
<keyword evidence="2" id="KW-1133">Transmembrane helix</keyword>
<organism evidence="4 5">
    <name type="scientific">Dictyocaulus viviparus</name>
    <name type="common">Bovine lungworm</name>
    <dbReference type="NCBI Taxonomy" id="29172"/>
    <lineage>
        <taxon>Eukaryota</taxon>
        <taxon>Metazoa</taxon>
        <taxon>Ecdysozoa</taxon>
        <taxon>Nematoda</taxon>
        <taxon>Chromadorea</taxon>
        <taxon>Rhabditida</taxon>
        <taxon>Rhabditina</taxon>
        <taxon>Rhabditomorpha</taxon>
        <taxon>Strongyloidea</taxon>
        <taxon>Metastrongylidae</taxon>
        <taxon>Dictyocaulus</taxon>
    </lineage>
</organism>
<dbReference type="STRING" id="29172.A0A0D8X5K5"/>
<proteinExistence type="predicted"/>
<dbReference type="Proteomes" id="UP000053766">
    <property type="component" value="Unassembled WGS sequence"/>
</dbReference>
<dbReference type="Gene3D" id="1.10.3860.10">
    <property type="entry name" value="Sodium:dicarboxylate symporter"/>
    <property type="match status" value="1"/>
</dbReference>
<evidence type="ECO:0000313" key="4">
    <source>
        <dbReference type="EMBL" id="KJH39810.1"/>
    </source>
</evidence>
<protein>
    <submittedName>
        <fullName evidence="4">Uncharacterized protein</fullName>
    </submittedName>
</protein>
<evidence type="ECO:0000256" key="1">
    <source>
        <dbReference type="ARBA" id="ARBA00022692"/>
    </source>
</evidence>
<keyword evidence="3" id="KW-0472">Membrane</keyword>